<feature type="compositionally biased region" description="Low complexity" evidence="1">
    <location>
        <begin position="200"/>
        <end position="221"/>
    </location>
</feature>
<evidence type="ECO:0000313" key="3">
    <source>
        <dbReference type="Proteomes" id="UP001516023"/>
    </source>
</evidence>
<keyword evidence="3" id="KW-1185">Reference proteome</keyword>
<feature type="region of interest" description="Disordered" evidence="1">
    <location>
        <begin position="70"/>
        <end position="158"/>
    </location>
</feature>
<name>A0ABD3Q5U4_9STRA</name>
<reference evidence="2 3" key="1">
    <citation type="journal article" date="2020" name="G3 (Bethesda)">
        <title>Improved Reference Genome for Cyclotella cryptica CCMP332, a Model for Cell Wall Morphogenesis, Salinity Adaptation, and Lipid Production in Diatoms (Bacillariophyta).</title>
        <authorList>
            <person name="Roberts W.R."/>
            <person name="Downey K.M."/>
            <person name="Ruck E.C."/>
            <person name="Traller J.C."/>
            <person name="Alverson A.J."/>
        </authorList>
    </citation>
    <scope>NUCLEOTIDE SEQUENCE [LARGE SCALE GENOMIC DNA]</scope>
    <source>
        <strain evidence="2 3">CCMP332</strain>
    </source>
</reference>
<comment type="caution">
    <text evidence="2">The sequence shown here is derived from an EMBL/GenBank/DDBJ whole genome shotgun (WGS) entry which is preliminary data.</text>
</comment>
<feature type="region of interest" description="Disordered" evidence="1">
    <location>
        <begin position="195"/>
        <end position="267"/>
    </location>
</feature>
<dbReference type="EMBL" id="JABMIG020000073">
    <property type="protein sequence ID" value="KAL3795254.1"/>
    <property type="molecule type" value="Genomic_DNA"/>
</dbReference>
<feature type="compositionally biased region" description="Polar residues" evidence="1">
    <location>
        <begin position="88"/>
        <end position="103"/>
    </location>
</feature>
<protein>
    <submittedName>
        <fullName evidence="2">Uncharacterized protein</fullName>
    </submittedName>
</protein>
<feature type="region of interest" description="Disordered" evidence="1">
    <location>
        <begin position="1"/>
        <end position="36"/>
    </location>
</feature>
<feature type="compositionally biased region" description="Polar residues" evidence="1">
    <location>
        <begin position="222"/>
        <end position="231"/>
    </location>
</feature>
<proteinExistence type="predicted"/>
<dbReference type="Proteomes" id="UP001516023">
    <property type="component" value="Unassembled WGS sequence"/>
</dbReference>
<feature type="compositionally biased region" description="Polar residues" evidence="1">
    <location>
        <begin position="1"/>
        <end position="11"/>
    </location>
</feature>
<accession>A0ABD3Q5U4</accession>
<evidence type="ECO:0000256" key="1">
    <source>
        <dbReference type="SAM" id="MobiDB-lite"/>
    </source>
</evidence>
<dbReference type="AlphaFoldDB" id="A0ABD3Q5U4"/>
<feature type="compositionally biased region" description="Polar residues" evidence="1">
    <location>
        <begin position="130"/>
        <end position="158"/>
    </location>
</feature>
<sequence>MKRQSSQSFNENEVLKNEPRAAPPSKPTSVRMIGGKSEKRRLAALKCWEKRRAHKDIALSSPVTIVPSIDDELNTPDARNTLEDVQPKTDNSLQNDIVNNTPSGRAGGKSNKRRLAALKIWEKRRKERATSSLTPGASPSSAKDGCNPSQRTQDDNGNAANELVCAEAPSLKRRYTAELRSQASKAAWEKRRLKAKAAKKSSSNVLTNSASSEDATDDSTTVVQAESNTNATKKRKKQNHGGQQRPELKRSRPRRTSQDCATAADTTKDANELITRLRFSRGWMEFHPSSRYGNGTADYAYIPGSLAQLIRNGAFSKPIVLENGTLGIHYALDYEGYGGLKAMIETFGEDYSPFPSEKMMEASRELQDKKDAKIEQWDIGDDLPWREATQFEDDDIEKKCDKRRNELQQQAITDPLSDTPDIEAVAEILASLIEANCADLPCSDQAYGHSTTIIHDTKSNNRFPVDVASSNENRKSTVASPALLALQCYESDDDSPVTTESSIQELSKQQEMAAAEVTCMTYQDLIDNQSTNDTTIKSYDVELEKSFSTAPCSIFGIPLHSESDLTQHSKKQYEEKERVFFTQGCPSLVFNDWNFGLR</sequence>
<organism evidence="2 3">
    <name type="scientific">Cyclotella cryptica</name>
    <dbReference type="NCBI Taxonomy" id="29204"/>
    <lineage>
        <taxon>Eukaryota</taxon>
        <taxon>Sar</taxon>
        <taxon>Stramenopiles</taxon>
        <taxon>Ochrophyta</taxon>
        <taxon>Bacillariophyta</taxon>
        <taxon>Coscinodiscophyceae</taxon>
        <taxon>Thalassiosirophycidae</taxon>
        <taxon>Stephanodiscales</taxon>
        <taxon>Stephanodiscaceae</taxon>
        <taxon>Cyclotella</taxon>
    </lineage>
</organism>
<evidence type="ECO:0000313" key="2">
    <source>
        <dbReference type="EMBL" id="KAL3795254.1"/>
    </source>
</evidence>
<feature type="compositionally biased region" description="Basic residues" evidence="1">
    <location>
        <begin position="110"/>
        <end position="127"/>
    </location>
</feature>
<gene>
    <name evidence="2" type="ORF">HJC23_008339</name>
</gene>